<dbReference type="SUPFAM" id="SSF103473">
    <property type="entry name" value="MFS general substrate transporter"/>
    <property type="match status" value="1"/>
</dbReference>
<feature type="transmembrane region" description="Helical" evidence="2">
    <location>
        <begin position="313"/>
        <end position="334"/>
    </location>
</feature>
<evidence type="ECO:0000256" key="2">
    <source>
        <dbReference type="SAM" id="Phobius"/>
    </source>
</evidence>
<keyword evidence="4" id="KW-1185">Reference proteome</keyword>
<reference evidence="3" key="1">
    <citation type="submission" date="2023-10" db="EMBL/GenBank/DDBJ databases">
        <title>Genome assemblies of two species of porcelain crab, Petrolisthes cinctipes and Petrolisthes manimaculis (Anomura: Porcellanidae).</title>
        <authorList>
            <person name="Angst P."/>
        </authorList>
    </citation>
    <scope>NUCLEOTIDE SEQUENCE</scope>
    <source>
        <strain evidence="3">PB745_01</strain>
        <tissue evidence="3">Gill</tissue>
    </source>
</reference>
<keyword evidence="2" id="KW-1133">Transmembrane helix</keyword>
<comment type="caution">
    <text evidence="3">The sequence shown here is derived from an EMBL/GenBank/DDBJ whole genome shotgun (WGS) entry which is preliminary data.</text>
</comment>
<dbReference type="EMBL" id="JAWQEG010005979">
    <property type="protein sequence ID" value="KAK3856123.1"/>
    <property type="molecule type" value="Genomic_DNA"/>
</dbReference>
<sequence length="424" mass="46957">MLSLRFVQNTTRGCDAQDARFALIYVIANVMYAVPGILIGYTLHHLGLAFTRLAGGLMVTGGFILLSLITQGEPDYLWAAVLLLSVGGNTMRMAGLQLADLFPSSGTTAMAIMSGIYTPSAGVMGLLQVMFEMDIAWQYCCWIMAAAAFFIVILTPLFPRHHVPYARLYEENTSGDEEQREEENENGETEGEEENNDNKNEKASIKSSLMSVSSFVYIYWLICNLLGVTLFSTLFNVWINKVATTREETSLYSKLYGWANIMCVAFLPLPGITIKLLDRAFTRGKSGLVALVASLQAMVGPMTVVSLSVTLQIAMMLFLSPWAIYVGLAALMINRTSVLAVGNPFVRVRFPAEHFNRLQGIQDTIISIFTLLQYPHFTWAQHNYPMAIGAMLLAMAVSIVQPLHLLFRQYLTRVLTSPGVITQL</sequence>
<feature type="transmembrane region" description="Helical" evidence="2">
    <location>
        <begin position="288"/>
        <end position="307"/>
    </location>
</feature>
<dbReference type="Proteomes" id="UP001286313">
    <property type="component" value="Unassembled WGS sequence"/>
</dbReference>
<feature type="transmembrane region" description="Helical" evidence="2">
    <location>
        <begin position="107"/>
        <end position="130"/>
    </location>
</feature>
<dbReference type="Pfam" id="PF07690">
    <property type="entry name" value="MFS_1"/>
    <property type="match status" value="1"/>
</dbReference>
<feature type="transmembrane region" description="Helical" evidence="2">
    <location>
        <begin position="20"/>
        <end position="41"/>
    </location>
</feature>
<feature type="transmembrane region" description="Helical" evidence="2">
    <location>
        <begin position="136"/>
        <end position="158"/>
    </location>
</feature>
<dbReference type="PANTHER" id="PTHR20765">
    <property type="entry name" value="SOLUTE CARRIER FAMILY 43 MEMBER 3-RELATED"/>
    <property type="match status" value="1"/>
</dbReference>
<protein>
    <submittedName>
        <fullName evidence="3">Uncharacterized protein</fullName>
    </submittedName>
</protein>
<evidence type="ECO:0000313" key="3">
    <source>
        <dbReference type="EMBL" id="KAK3856123.1"/>
    </source>
</evidence>
<accession>A0AAE1ELG3</accession>
<proteinExistence type="predicted"/>
<feature type="transmembrane region" description="Helical" evidence="2">
    <location>
        <begin position="53"/>
        <end position="70"/>
    </location>
</feature>
<feature type="transmembrane region" description="Helical" evidence="2">
    <location>
        <begin position="386"/>
        <end position="407"/>
    </location>
</feature>
<dbReference type="InterPro" id="IPR011701">
    <property type="entry name" value="MFS"/>
</dbReference>
<dbReference type="InterPro" id="IPR027197">
    <property type="entry name" value="SLC43A3"/>
</dbReference>
<keyword evidence="2" id="KW-0812">Transmembrane</keyword>
<dbReference type="InterPro" id="IPR036259">
    <property type="entry name" value="MFS_trans_sf"/>
</dbReference>
<evidence type="ECO:0000313" key="4">
    <source>
        <dbReference type="Proteomes" id="UP001286313"/>
    </source>
</evidence>
<evidence type="ECO:0000256" key="1">
    <source>
        <dbReference type="SAM" id="MobiDB-lite"/>
    </source>
</evidence>
<gene>
    <name evidence="3" type="ORF">Pcinc_037522</name>
</gene>
<feature type="transmembrane region" description="Helical" evidence="2">
    <location>
        <begin position="76"/>
        <end position="95"/>
    </location>
</feature>
<feature type="transmembrane region" description="Helical" evidence="2">
    <location>
        <begin position="255"/>
        <end position="276"/>
    </location>
</feature>
<feature type="transmembrane region" description="Helical" evidence="2">
    <location>
        <begin position="215"/>
        <end position="235"/>
    </location>
</feature>
<feature type="compositionally biased region" description="Acidic residues" evidence="1">
    <location>
        <begin position="173"/>
        <end position="195"/>
    </location>
</feature>
<keyword evidence="2" id="KW-0472">Membrane</keyword>
<feature type="region of interest" description="Disordered" evidence="1">
    <location>
        <begin position="171"/>
        <end position="201"/>
    </location>
</feature>
<dbReference type="Gene3D" id="1.20.1250.20">
    <property type="entry name" value="MFS general substrate transporter like domains"/>
    <property type="match status" value="1"/>
</dbReference>
<organism evidence="3 4">
    <name type="scientific">Petrolisthes cinctipes</name>
    <name type="common">Flat porcelain crab</name>
    <dbReference type="NCBI Taxonomy" id="88211"/>
    <lineage>
        <taxon>Eukaryota</taxon>
        <taxon>Metazoa</taxon>
        <taxon>Ecdysozoa</taxon>
        <taxon>Arthropoda</taxon>
        <taxon>Crustacea</taxon>
        <taxon>Multicrustacea</taxon>
        <taxon>Malacostraca</taxon>
        <taxon>Eumalacostraca</taxon>
        <taxon>Eucarida</taxon>
        <taxon>Decapoda</taxon>
        <taxon>Pleocyemata</taxon>
        <taxon>Anomura</taxon>
        <taxon>Galatheoidea</taxon>
        <taxon>Porcellanidae</taxon>
        <taxon>Petrolisthes</taxon>
    </lineage>
</organism>
<name>A0AAE1ELG3_PETCI</name>
<dbReference type="PANTHER" id="PTHR20765:SF1">
    <property type="entry name" value="EQUILIBRATIVE NUCLEOBASE TRANSPORTER 1"/>
    <property type="match status" value="1"/>
</dbReference>
<dbReference type="GO" id="GO:0022857">
    <property type="term" value="F:transmembrane transporter activity"/>
    <property type="evidence" value="ECO:0007669"/>
    <property type="project" value="InterPro"/>
</dbReference>
<dbReference type="AlphaFoldDB" id="A0AAE1ELG3"/>